<sequence>MNFPPSKDDQKQSPIDGTSIPIPIDSPRSSPPPFSQEDTCITGTGRSRPIVWLHFKKVLVDGKEKAECNYCHQQLVSHSKNGTSHLHDHHRICTRRKNQDISQMMLTEYPLSMVDDMRFRKFCNTISLSFNVVSRRTIRGDIMKIYEVENEKSIKMLRKNRSRVAITTDLWIASNHNKGYMTITAHFTMIIGSCIIEVLCF</sequence>
<comment type="caution">
    <text evidence="1">The sequence shown here is derived from an EMBL/GenBank/DDBJ whole genome shotgun (WGS) entry which is preliminary data.</text>
</comment>
<accession>A0ACC1AYM3</accession>
<gene>
    <name evidence="1" type="ORF">Patl1_13598</name>
</gene>
<dbReference type="Proteomes" id="UP001164250">
    <property type="component" value="Chromosome 8"/>
</dbReference>
<reference evidence="2" key="1">
    <citation type="journal article" date="2023" name="G3 (Bethesda)">
        <title>Genome assembly and association tests identify interacting loci associated with vigor, precocity, and sex in interspecific pistachio rootstocks.</title>
        <authorList>
            <person name="Palmer W."/>
            <person name="Jacygrad E."/>
            <person name="Sagayaradj S."/>
            <person name="Cavanaugh K."/>
            <person name="Han R."/>
            <person name="Bertier L."/>
            <person name="Beede B."/>
            <person name="Kafkas S."/>
            <person name="Golino D."/>
            <person name="Preece J."/>
            <person name="Michelmore R."/>
        </authorList>
    </citation>
    <scope>NUCLEOTIDE SEQUENCE [LARGE SCALE GENOMIC DNA]</scope>
</reference>
<organism evidence="1 2">
    <name type="scientific">Pistacia atlantica</name>
    <dbReference type="NCBI Taxonomy" id="434234"/>
    <lineage>
        <taxon>Eukaryota</taxon>
        <taxon>Viridiplantae</taxon>
        <taxon>Streptophyta</taxon>
        <taxon>Embryophyta</taxon>
        <taxon>Tracheophyta</taxon>
        <taxon>Spermatophyta</taxon>
        <taxon>Magnoliopsida</taxon>
        <taxon>eudicotyledons</taxon>
        <taxon>Gunneridae</taxon>
        <taxon>Pentapetalae</taxon>
        <taxon>rosids</taxon>
        <taxon>malvids</taxon>
        <taxon>Sapindales</taxon>
        <taxon>Anacardiaceae</taxon>
        <taxon>Pistacia</taxon>
    </lineage>
</organism>
<evidence type="ECO:0000313" key="2">
    <source>
        <dbReference type="Proteomes" id="UP001164250"/>
    </source>
</evidence>
<evidence type="ECO:0000313" key="1">
    <source>
        <dbReference type="EMBL" id="KAJ0091752.1"/>
    </source>
</evidence>
<name>A0ACC1AYM3_9ROSI</name>
<proteinExistence type="predicted"/>
<keyword evidence="2" id="KW-1185">Reference proteome</keyword>
<protein>
    <submittedName>
        <fullName evidence="1">Uncharacterized protein</fullName>
    </submittedName>
</protein>
<dbReference type="EMBL" id="CM047904">
    <property type="protein sequence ID" value="KAJ0091752.1"/>
    <property type="molecule type" value="Genomic_DNA"/>
</dbReference>